<evidence type="ECO:0000256" key="2">
    <source>
        <dbReference type="ARBA" id="ARBA00007581"/>
    </source>
</evidence>
<sequence>MRTPVYFLSHGGPNIMYDHEHPAYHKLGEIGREITTQVRPRAVVVFSAHWQAGRDTVQVNTAELTDLIYDFYGFPSHYYKETYPNVGSREVANRVLQSLQEAGIKAEGVNRGLDHGVWASFKCAFPEENPLNVPIVQVSLFKSEDPLQHMRLGQAVSKLRDENILIIVSGMAVHNLRDMQFTWGDPRPLPYTVSFDEALKDAVMTAPGADREKAMAELLKRPDARQAHPHFDHLLPIHVGAGAAANDAGKRLWTFKEGSMSWAQYRFGEIRSGFNSTL</sequence>
<dbReference type="STRING" id="1073090.A0A1L9S790"/>
<gene>
    <name evidence="7" type="ORF">ASPZODRAFT_75162</name>
</gene>
<name>A0A1L9S790_9EURO</name>
<dbReference type="PANTHER" id="PTHR30096">
    <property type="entry name" value="4,5-DOPA DIOXYGENASE EXTRADIOL-LIKE PROTEIN"/>
    <property type="match status" value="1"/>
</dbReference>
<organism evidence="7 8">
    <name type="scientific">Penicilliopsis zonata CBS 506.65</name>
    <dbReference type="NCBI Taxonomy" id="1073090"/>
    <lineage>
        <taxon>Eukaryota</taxon>
        <taxon>Fungi</taxon>
        <taxon>Dikarya</taxon>
        <taxon>Ascomycota</taxon>
        <taxon>Pezizomycotina</taxon>
        <taxon>Eurotiomycetes</taxon>
        <taxon>Eurotiomycetidae</taxon>
        <taxon>Eurotiales</taxon>
        <taxon>Aspergillaceae</taxon>
        <taxon>Penicilliopsis</taxon>
    </lineage>
</organism>
<dbReference type="GO" id="GO:0008270">
    <property type="term" value="F:zinc ion binding"/>
    <property type="evidence" value="ECO:0007669"/>
    <property type="project" value="InterPro"/>
</dbReference>
<evidence type="ECO:0000313" key="8">
    <source>
        <dbReference type="Proteomes" id="UP000184188"/>
    </source>
</evidence>
<dbReference type="PIRSF" id="PIRSF006157">
    <property type="entry name" value="Doxgns_DODA"/>
    <property type="match status" value="1"/>
</dbReference>
<dbReference type="SUPFAM" id="SSF53213">
    <property type="entry name" value="LigB-like"/>
    <property type="match status" value="1"/>
</dbReference>
<dbReference type="Proteomes" id="UP000184188">
    <property type="component" value="Unassembled WGS sequence"/>
</dbReference>
<keyword evidence="5" id="KW-0560">Oxidoreductase</keyword>
<evidence type="ECO:0000259" key="6">
    <source>
        <dbReference type="Pfam" id="PF02900"/>
    </source>
</evidence>
<dbReference type="PANTHER" id="PTHR30096:SF0">
    <property type="entry name" value="4,5-DOPA DIOXYGENASE EXTRADIOL-LIKE PROTEIN"/>
    <property type="match status" value="1"/>
</dbReference>
<evidence type="ECO:0000256" key="3">
    <source>
        <dbReference type="ARBA" id="ARBA00022723"/>
    </source>
</evidence>
<dbReference type="GeneID" id="34616490"/>
<proteinExistence type="inferred from homology"/>
<dbReference type="Pfam" id="PF02900">
    <property type="entry name" value="LigB"/>
    <property type="match status" value="1"/>
</dbReference>
<dbReference type="VEuPathDB" id="FungiDB:ASPZODRAFT_75162"/>
<evidence type="ECO:0000256" key="1">
    <source>
        <dbReference type="ARBA" id="ARBA00001947"/>
    </source>
</evidence>
<feature type="domain" description="Extradiol ring-cleavage dioxygenase class III enzyme subunit B" evidence="6">
    <location>
        <begin position="5"/>
        <end position="252"/>
    </location>
</feature>
<comment type="similarity">
    <text evidence="2">Belongs to the DODA-type extradiol aromatic ring-opening dioxygenase family.</text>
</comment>
<dbReference type="CDD" id="cd07363">
    <property type="entry name" value="45_DOPA_Dioxygenase"/>
    <property type="match status" value="1"/>
</dbReference>
<keyword evidence="8" id="KW-1185">Reference proteome</keyword>
<keyword evidence="4" id="KW-0862">Zinc</keyword>
<dbReference type="GO" id="GO:0016702">
    <property type="term" value="F:oxidoreductase activity, acting on single donors with incorporation of molecular oxygen, incorporation of two atoms of oxygen"/>
    <property type="evidence" value="ECO:0007669"/>
    <property type="project" value="UniProtKB-ARBA"/>
</dbReference>
<comment type="cofactor">
    <cofactor evidence="1">
        <name>Zn(2+)</name>
        <dbReference type="ChEBI" id="CHEBI:29105"/>
    </cofactor>
</comment>
<dbReference type="EMBL" id="KV878354">
    <property type="protein sequence ID" value="OJJ43023.1"/>
    <property type="molecule type" value="Genomic_DNA"/>
</dbReference>
<dbReference type="Gene3D" id="3.40.830.10">
    <property type="entry name" value="LigB-like"/>
    <property type="match status" value="1"/>
</dbReference>
<evidence type="ECO:0000256" key="4">
    <source>
        <dbReference type="ARBA" id="ARBA00022833"/>
    </source>
</evidence>
<reference evidence="8" key="1">
    <citation type="journal article" date="2017" name="Genome Biol.">
        <title>Comparative genomics reveals high biological diversity and specific adaptations in the industrially and medically important fungal genus Aspergillus.</title>
        <authorList>
            <person name="de Vries R.P."/>
            <person name="Riley R."/>
            <person name="Wiebenga A."/>
            <person name="Aguilar-Osorio G."/>
            <person name="Amillis S."/>
            <person name="Uchima C.A."/>
            <person name="Anderluh G."/>
            <person name="Asadollahi M."/>
            <person name="Askin M."/>
            <person name="Barry K."/>
            <person name="Battaglia E."/>
            <person name="Bayram O."/>
            <person name="Benocci T."/>
            <person name="Braus-Stromeyer S.A."/>
            <person name="Caldana C."/>
            <person name="Canovas D."/>
            <person name="Cerqueira G.C."/>
            <person name="Chen F."/>
            <person name="Chen W."/>
            <person name="Choi C."/>
            <person name="Clum A."/>
            <person name="Dos Santos R.A."/>
            <person name="Damasio A.R."/>
            <person name="Diallinas G."/>
            <person name="Emri T."/>
            <person name="Fekete E."/>
            <person name="Flipphi M."/>
            <person name="Freyberg S."/>
            <person name="Gallo A."/>
            <person name="Gournas C."/>
            <person name="Habgood R."/>
            <person name="Hainaut M."/>
            <person name="Harispe M.L."/>
            <person name="Henrissat B."/>
            <person name="Hilden K.S."/>
            <person name="Hope R."/>
            <person name="Hossain A."/>
            <person name="Karabika E."/>
            <person name="Karaffa L."/>
            <person name="Karanyi Z."/>
            <person name="Krasevec N."/>
            <person name="Kuo A."/>
            <person name="Kusch H."/>
            <person name="LaButti K."/>
            <person name="Lagendijk E.L."/>
            <person name="Lapidus A."/>
            <person name="Levasseur A."/>
            <person name="Lindquist E."/>
            <person name="Lipzen A."/>
            <person name="Logrieco A.F."/>
            <person name="MacCabe A."/>
            <person name="Maekelae M.R."/>
            <person name="Malavazi I."/>
            <person name="Melin P."/>
            <person name="Meyer V."/>
            <person name="Mielnichuk N."/>
            <person name="Miskei M."/>
            <person name="Molnar A.P."/>
            <person name="Mule G."/>
            <person name="Ngan C.Y."/>
            <person name="Orejas M."/>
            <person name="Orosz E."/>
            <person name="Ouedraogo J.P."/>
            <person name="Overkamp K.M."/>
            <person name="Park H.-S."/>
            <person name="Perrone G."/>
            <person name="Piumi F."/>
            <person name="Punt P.J."/>
            <person name="Ram A.F."/>
            <person name="Ramon A."/>
            <person name="Rauscher S."/>
            <person name="Record E."/>
            <person name="Riano-Pachon D.M."/>
            <person name="Robert V."/>
            <person name="Roehrig J."/>
            <person name="Ruller R."/>
            <person name="Salamov A."/>
            <person name="Salih N.S."/>
            <person name="Samson R.A."/>
            <person name="Sandor E."/>
            <person name="Sanguinetti M."/>
            <person name="Schuetze T."/>
            <person name="Sepcic K."/>
            <person name="Shelest E."/>
            <person name="Sherlock G."/>
            <person name="Sophianopoulou V."/>
            <person name="Squina F.M."/>
            <person name="Sun H."/>
            <person name="Susca A."/>
            <person name="Todd R.B."/>
            <person name="Tsang A."/>
            <person name="Unkles S.E."/>
            <person name="van de Wiele N."/>
            <person name="van Rossen-Uffink D."/>
            <person name="Oliveira J.V."/>
            <person name="Vesth T.C."/>
            <person name="Visser J."/>
            <person name="Yu J.-H."/>
            <person name="Zhou M."/>
            <person name="Andersen M.R."/>
            <person name="Archer D.B."/>
            <person name="Baker S.E."/>
            <person name="Benoit I."/>
            <person name="Brakhage A.A."/>
            <person name="Braus G.H."/>
            <person name="Fischer R."/>
            <person name="Frisvad J.C."/>
            <person name="Goldman G.H."/>
            <person name="Houbraken J."/>
            <person name="Oakley B."/>
            <person name="Pocsi I."/>
            <person name="Scazzocchio C."/>
            <person name="Seiboth B."/>
            <person name="vanKuyk P.A."/>
            <person name="Wortman J."/>
            <person name="Dyer P.S."/>
            <person name="Grigoriev I.V."/>
        </authorList>
    </citation>
    <scope>NUCLEOTIDE SEQUENCE [LARGE SCALE GENOMIC DNA]</scope>
    <source>
        <strain evidence="8">CBS 506.65</strain>
    </source>
</reference>
<accession>A0A1L9S790</accession>
<dbReference type="RefSeq" id="XP_022577533.1">
    <property type="nucleotide sequence ID" value="XM_022730026.1"/>
</dbReference>
<dbReference type="GO" id="GO:0008198">
    <property type="term" value="F:ferrous iron binding"/>
    <property type="evidence" value="ECO:0007669"/>
    <property type="project" value="InterPro"/>
</dbReference>
<evidence type="ECO:0000313" key="7">
    <source>
        <dbReference type="EMBL" id="OJJ43023.1"/>
    </source>
</evidence>
<dbReference type="InterPro" id="IPR004183">
    <property type="entry name" value="Xdiol_dOase_suB"/>
</dbReference>
<protein>
    <recommendedName>
        <fullName evidence="6">Extradiol ring-cleavage dioxygenase class III enzyme subunit B domain-containing protein</fullName>
    </recommendedName>
</protein>
<evidence type="ECO:0000256" key="5">
    <source>
        <dbReference type="ARBA" id="ARBA00023002"/>
    </source>
</evidence>
<keyword evidence="3" id="KW-0479">Metal-binding</keyword>
<dbReference type="OrthoDB" id="7396853at2759"/>
<dbReference type="InterPro" id="IPR014436">
    <property type="entry name" value="Extradiol_dOase_DODA"/>
</dbReference>
<dbReference type="AlphaFoldDB" id="A0A1L9S790"/>